<evidence type="ECO:0000256" key="1">
    <source>
        <dbReference type="ARBA" id="ARBA00043978"/>
    </source>
</evidence>
<protein>
    <recommendedName>
        <fullName evidence="3">Ycf54</fullName>
    </recommendedName>
</protein>
<geneLocation type="plastid" evidence="2"/>
<evidence type="ECO:0000313" key="2">
    <source>
        <dbReference type="EMBL" id="QWK42088.1"/>
    </source>
</evidence>
<dbReference type="EMBL" id="MZ156030">
    <property type="protein sequence ID" value="QWK42088.1"/>
    <property type="molecule type" value="Genomic_DNA"/>
</dbReference>
<dbReference type="Gene3D" id="3.30.70.1860">
    <property type="entry name" value="Uncharacterised protein family Ycf54"/>
    <property type="match status" value="1"/>
</dbReference>
<keyword evidence="2" id="KW-0934">Plastid</keyword>
<reference evidence="2" key="1">
    <citation type="journal article" date="2021" name="Genome Biol. Evol.">
        <title>Genomic rearrangements and sequence evolution across brown algal organelles.</title>
        <authorList>
            <person name="Starko S."/>
            <person name="Bringloe T.T."/>
            <person name="Gomez M.S."/>
            <person name="Darby H."/>
            <person name="Graham S.W."/>
            <person name="Martone P.T."/>
        </authorList>
    </citation>
    <scope>NUCLEOTIDE SEQUENCE</scope>
</reference>
<dbReference type="InterPro" id="IPR038409">
    <property type="entry name" value="Ycf54-like_sf"/>
</dbReference>
<dbReference type="PANTHER" id="PTHR35319">
    <property type="match status" value="1"/>
</dbReference>
<accession>A0A8F0JXV7</accession>
<dbReference type="Pfam" id="PF10674">
    <property type="entry name" value="Ycf54"/>
    <property type="match status" value="1"/>
</dbReference>
<organism evidence="2">
    <name type="scientific">Pseudochorda nagaii</name>
    <dbReference type="NCBI Taxonomy" id="74379"/>
    <lineage>
        <taxon>Eukaryota</taxon>
        <taxon>Sar</taxon>
        <taxon>Stramenopiles</taxon>
        <taxon>Ochrophyta</taxon>
        <taxon>PX clade</taxon>
        <taxon>Phaeophyceae</taxon>
        <taxon>Laminariales</taxon>
        <taxon>Pseudochordaceae</taxon>
        <taxon>Pseudochorda</taxon>
    </lineage>
</organism>
<dbReference type="AlphaFoldDB" id="A0A8F0JXV7"/>
<evidence type="ECO:0008006" key="3">
    <source>
        <dbReference type="Google" id="ProtNLM"/>
    </source>
</evidence>
<proteinExistence type="inferred from homology"/>
<gene>
    <name evidence="2" type="primary">ycf54</name>
</gene>
<name>A0A8F0JXV7_9PHAE</name>
<comment type="similarity">
    <text evidence="1">Belongs to the ycf54 family.</text>
</comment>
<dbReference type="InterPro" id="IPR019616">
    <property type="entry name" value="Ycf54"/>
</dbReference>
<sequence length="119" mass="13604">MSIPKTLTTYHFIVASNDFLLVAEPVEEILRERVQHYRRVKKTIDFWFVKSPKFLESTQLTNLQTKLSKDSSAIVSLDKSFVTWLKLRLNNVAVGSFSAPTEDITSPLASNYKAKEIPK</sequence>
<dbReference type="PANTHER" id="PTHR35319:SF2">
    <property type="entry name" value="YCF54"/>
    <property type="match status" value="1"/>
</dbReference>